<reference evidence="2" key="1">
    <citation type="journal article" date="2022" name="Mol. Ecol. Resour.">
        <title>The genomes of chicory, endive, great burdock and yacon provide insights into Asteraceae palaeo-polyploidization history and plant inulin production.</title>
        <authorList>
            <person name="Fan W."/>
            <person name="Wang S."/>
            <person name="Wang H."/>
            <person name="Wang A."/>
            <person name="Jiang F."/>
            <person name="Liu H."/>
            <person name="Zhao H."/>
            <person name="Xu D."/>
            <person name="Zhang Y."/>
        </authorList>
    </citation>
    <scope>NUCLEOTIDE SEQUENCE [LARGE SCALE GENOMIC DNA]</scope>
    <source>
        <strain evidence="2">cv. Niubang</strain>
    </source>
</reference>
<sequence>MDHLVFLSFRGEDTRMNFTSHLYNALIQEGIRTYKDDKSLEIGKSIAPELLNAIETTRFAIMVLSPNFATSKWCLEEIAKVVACEEQGKLTVIPVFYNVSPSDVRHQRNCFEQGFANHEADPEVTPQKVATWRAALARVGKIKGSHVTPHREESEVVREIITTILKDIPDAPPTDATTRLVGIESRSAFKGDHTDGYQKLSTDIVKLADGLPLALNVYGSILYGKNESYWKEMLKKLGDYPHEDVLKKLEIVYNKLDRDQRNIFIYIACFLKERSEGLVKDILTDIGLYSECGVTDLLNRSLITINHDDSVWMHDLLQLMCWEVLHKESERYNERLIAIKKRKDVEVILSSKPERMRTIEIINQEPNKVDQGDYYSDDPACFSMMKRLKFLRISNIHFNRGLDYLSNDLRILEWDGCSLKSLPSTFTPKHIYELQMCSSQLETLWEKDLDLPNLRSINLSFSKDLMKIPDLTSTTNLEKLNLEGCKKLTELHESILCQKKLRYMNLKGCTGLQNLGRSTMEMDALEALLLSGCSNLEHVPEFGQDMQCLEHLFVDGTSIKKLPDNLGKMCALKKLDASETLIEELPSSINRLSRLRHLRAHKCRLSPKAGSFLYSNLGPRSSGLKELDLSYCNLYVVPDEIGLLYRLTNLDLSGNDFVSLPASLGLLSNLRMLCLNNCKKLRSLPKLSLIVNEDTFRGLQILRYSYRISQEEVDASKVHAASNNSSPTISCLNCPKLAENENGSYLAERILNSYLQLRTDNWNTAWKTPEAVFEIVGGGREIPSGFKQLGSDDFILEGPWIGLAICAVVAVHHVDAYMDAKYMLTAHIHVEETPYRSEKWKVPVPINFLVAGLENQLVFYWTKSDDLQITMESREKKKVVSLSFEPTGQ</sequence>
<proteinExistence type="predicted"/>
<comment type="caution">
    <text evidence="1">The sequence shown here is derived from an EMBL/GenBank/DDBJ whole genome shotgun (WGS) entry which is preliminary data.</text>
</comment>
<dbReference type="EMBL" id="CM042059">
    <property type="protein sequence ID" value="KAI3681119.1"/>
    <property type="molecule type" value="Genomic_DNA"/>
</dbReference>
<evidence type="ECO:0000313" key="2">
    <source>
        <dbReference type="Proteomes" id="UP001055879"/>
    </source>
</evidence>
<protein>
    <submittedName>
        <fullName evidence="1">Uncharacterized protein</fullName>
    </submittedName>
</protein>
<organism evidence="1 2">
    <name type="scientific">Arctium lappa</name>
    <name type="common">Greater burdock</name>
    <name type="synonym">Lappa major</name>
    <dbReference type="NCBI Taxonomy" id="4217"/>
    <lineage>
        <taxon>Eukaryota</taxon>
        <taxon>Viridiplantae</taxon>
        <taxon>Streptophyta</taxon>
        <taxon>Embryophyta</taxon>
        <taxon>Tracheophyta</taxon>
        <taxon>Spermatophyta</taxon>
        <taxon>Magnoliopsida</taxon>
        <taxon>eudicotyledons</taxon>
        <taxon>Gunneridae</taxon>
        <taxon>Pentapetalae</taxon>
        <taxon>asterids</taxon>
        <taxon>campanulids</taxon>
        <taxon>Asterales</taxon>
        <taxon>Asteraceae</taxon>
        <taxon>Carduoideae</taxon>
        <taxon>Cardueae</taxon>
        <taxon>Arctiinae</taxon>
        <taxon>Arctium</taxon>
    </lineage>
</organism>
<evidence type="ECO:0000313" key="1">
    <source>
        <dbReference type="EMBL" id="KAI3681119.1"/>
    </source>
</evidence>
<keyword evidence="2" id="KW-1185">Reference proteome</keyword>
<name>A0ACB8Y8C8_ARCLA</name>
<accession>A0ACB8Y8C8</accession>
<gene>
    <name evidence="1" type="ORF">L6452_35902</name>
</gene>
<reference evidence="1 2" key="2">
    <citation type="journal article" date="2022" name="Mol. Ecol. Resour.">
        <title>The genomes of chicory, endive, great burdock and yacon provide insights into Asteraceae paleo-polyploidization history and plant inulin production.</title>
        <authorList>
            <person name="Fan W."/>
            <person name="Wang S."/>
            <person name="Wang H."/>
            <person name="Wang A."/>
            <person name="Jiang F."/>
            <person name="Liu H."/>
            <person name="Zhao H."/>
            <person name="Xu D."/>
            <person name="Zhang Y."/>
        </authorList>
    </citation>
    <scope>NUCLEOTIDE SEQUENCE [LARGE SCALE GENOMIC DNA]</scope>
    <source>
        <strain evidence="2">cv. Niubang</strain>
    </source>
</reference>
<dbReference type="Proteomes" id="UP001055879">
    <property type="component" value="Linkage Group LG13"/>
</dbReference>